<dbReference type="SUPFAM" id="SSF56300">
    <property type="entry name" value="Metallo-dependent phosphatases"/>
    <property type="match status" value="1"/>
</dbReference>
<name>A0ABV7N4I7_9STAP</name>
<dbReference type="PROSITE" id="PS00786">
    <property type="entry name" value="5_NUCLEOTIDASE_2"/>
    <property type="match status" value="1"/>
</dbReference>
<dbReference type="PANTHER" id="PTHR11575">
    <property type="entry name" value="5'-NUCLEOTIDASE-RELATED"/>
    <property type="match status" value="1"/>
</dbReference>
<dbReference type="Pfam" id="PF02872">
    <property type="entry name" value="5_nucleotid_C"/>
    <property type="match status" value="1"/>
</dbReference>
<organism evidence="5 6">
    <name type="scientific">Salinicoccus sesuvii</name>
    <dbReference type="NCBI Taxonomy" id="868281"/>
    <lineage>
        <taxon>Bacteria</taxon>
        <taxon>Bacillati</taxon>
        <taxon>Bacillota</taxon>
        <taxon>Bacilli</taxon>
        <taxon>Bacillales</taxon>
        <taxon>Staphylococcaceae</taxon>
        <taxon>Salinicoccus</taxon>
    </lineage>
</organism>
<protein>
    <submittedName>
        <fullName evidence="5">5'-nucleotidase C-terminal domain-containing protein</fullName>
    </submittedName>
</protein>
<evidence type="ECO:0000313" key="6">
    <source>
        <dbReference type="Proteomes" id="UP001595637"/>
    </source>
</evidence>
<gene>
    <name evidence="5" type="ORF">ACFOEO_05190</name>
</gene>
<keyword evidence="6" id="KW-1185">Reference proteome</keyword>
<dbReference type="InterPro" id="IPR036907">
    <property type="entry name" value="5'-Nucleotdase_C_sf"/>
</dbReference>
<dbReference type="RefSeq" id="WP_380652793.1">
    <property type="nucleotide sequence ID" value="NZ_JBHRVQ010000001.1"/>
</dbReference>
<sequence length="604" mass="69164">MKLTIFATTDVHGAIYPYDYFNASEKSTSLLHMQSYIEEYKAAHPDELVLTVDNGDMLQGDVWSDYDYRHQDVPLFVPHVMNGIFDVIGIGNHEFNFGLDYLHKVYSQLDGEIVNSNVDFVDHPLKSEVKPYTILEKETPQGIIKIGFLSVVPTQILKWDAAHLEGKVMVHDMRATVERVAREMKAAGADVTILLSHSGMSKNPDHIQSYGENQTLLMTMIRDIDGIVFGHTHEFFPDAAFEMEIDNINFMKGLVNGKPMVQPGVSASHLGQLTFEMEYDGSWHIADAAAQLIKSDSIQIDESLETKYAGLHEQVKKYLSHPIGRIDESWYTYFSRVLPSKAIQVTSEAGKAYARDLMERGKIESLPIIAFNAVIRAGRDGPNDYTVIEAGDLTLSAAIDLYKHTNTMTIIKLDGRTLKEWLEWSASQFNQITPEVDELLEPNRSKDGFPSYNFDTFFELDYTFDITQPPRYSFNAKQISDSERVVEMKYAGKTVQPDDMFIVPANNYRVSYTPFLRDVEVVHESYRHVRDIVVEYMMTEPEFEHRNPMTIIPARKYRMMSATKAKHFIENDSRIQYIEPIDDNFSWYEIDLSKEEEYGSNSQE</sequence>
<dbReference type="InterPro" id="IPR004843">
    <property type="entry name" value="Calcineurin-like_PHP"/>
</dbReference>
<dbReference type="SUPFAM" id="SSF55816">
    <property type="entry name" value="5'-nucleotidase (syn. UDP-sugar hydrolase), C-terminal domain"/>
    <property type="match status" value="1"/>
</dbReference>
<dbReference type="InterPro" id="IPR008334">
    <property type="entry name" value="5'-Nucleotdase_C"/>
</dbReference>
<dbReference type="InterPro" id="IPR006179">
    <property type="entry name" value="5_nucleotidase/apyrase"/>
</dbReference>
<dbReference type="EMBL" id="JBHRVQ010000001">
    <property type="protein sequence ID" value="MFC3387996.1"/>
    <property type="molecule type" value="Genomic_DNA"/>
</dbReference>
<dbReference type="Gene3D" id="3.90.780.10">
    <property type="entry name" value="5'-Nucleotidase, C-terminal domain"/>
    <property type="match status" value="1"/>
</dbReference>
<keyword evidence="2" id="KW-0547">Nucleotide-binding</keyword>
<dbReference type="PRINTS" id="PR01607">
    <property type="entry name" value="APYRASEFAMLY"/>
</dbReference>
<feature type="domain" description="Calcineurin-like phosphoesterase" evidence="3">
    <location>
        <begin position="4"/>
        <end position="234"/>
    </location>
</feature>
<comment type="similarity">
    <text evidence="2">Belongs to the 5'-nucleotidase family.</text>
</comment>
<evidence type="ECO:0000313" key="5">
    <source>
        <dbReference type="EMBL" id="MFC3387996.1"/>
    </source>
</evidence>
<feature type="domain" description="5'-Nucleotidase C-terminal" evidence="4">
    <location>
        <begin position="387"/>
        <end position="510"/>
    </location>
</feature>
<keyword evidence="2" id="KW-0378">Hydrolase</keyword>
<evidence type="ECO:0000256" key="2">
    <source>
        <dbReference type="RuleBase" id="RU362119"/>
    </source>
</evidence>
<reference evidence="6" key="1">
    <citation type="journal article" date="2019" name="Int. J. Syst. Evol. Microbiol.">
        <title>The Global Catalogue of Microorganisms (GCM) 10K type strain sequencing project: providing services to taxonomists for standard genome sequencing and annotation.</title>
        <authorList>
            <consortium name="The Broad Institute Genomics Platform"/>
            <consortium name="The Broad Institute Genome Sequencing Center for Infectious Disease"/>
            <person name="Wu L."/>
            <person name="Ma J."/>
        </authorList>
    </citation>
    <scope>NUCLEOTIDE SEQUENCE [LARGE SCALE GENOMIC DNA]</scope>
    <source>
        <strain evidence="6">CCM 7756</strain>
    </source>
</reference>
<accession>A0ABV7N4I7</accession>
<dbReference type="InterPro" id="IPR029052">
    <property type="entry name" value="Metallo-depent_PP-like"/>
</dbReference>
<dbReference type="PANTHER" id="PTHR11575:SF6">
    <property type="entry name" value="2',3'-CYCLIC-NUCLEOTIDE 2'-PHOSPHODIESTERASE_3'-NUCLEOTIDASE"/>
    <property type="match status" value="1"/>
</dbReference>
<dbReference type="Proteomes" id="UP001595637">
    <property type="component" value="Unassembled WGS sequence"/>
</dbReference>
<evidence type="ECO:0000259" key="3">
    <source>
        <dbReference type="Pfam" id="PF00149"/>
    </source>
</evidence>
<keyword evidence="1" id="KW-0732">Signal</keyword>
<proteinExistence type="inferred from homology"/>
<dbReference type="InterPro" id="IPR006146">
    <property type="entry name" value="5'-Nucleotdase_CS"/>
</dbReference>
<evidence type="ECO:0000259" key="4">
    <source>
        <dbReference type="Pfam" id="PF02872"/>
    </source>
</evidence>
<dbReference type="Pfam" id="PF00149">
    <property type="entry name" value="Metallophos"/>
    <property type="match status" value="1"/>
</dbReference>
<dbReference type="Gene3D" id="3.60.21.10">
    <property type="match status" value="1"/>
</dbReference>
<evidence type="ECO:0000256" key="1">
    <source>
        <dbReference type="ARBA" id="ARBA00022729"/>
    </source>
</evidence>
<comment type="caution">
    <text evidence="5">The sequence shown here is derived from an EMBL/GenBank/DDBJ whole genome shotgun (WGS) entry which is preliminary data.</text>
</comment>